<gene>
    <name evidence="3" type="ORF">QWZ14_01055</name>
</gene>
<dbReference type="InterPro" id="IPR029017">
    <property type="entry name" value="Enolase-like_N"/>
</dbReference>
<dbReference type="Gene3D" id="3.20.20.120">
    <property type="entry name" value="Enolase-like C-terminal domain"/>
    <property type="match status" value="1"/>
</dbReference>
<dbReference type="CDD" id="cd03316">
    <property type="entry name" value="MR_like"/>
    <property type="match status" value="1"/>
</dbReference>
<comment type="caution">
    <text evidence="3">The sequence shown here is derived from an EMBL/GenBank/DDBJ whole genome shotgun (WGS) entry which is preliminary data.</text>
</comment>
<dbReference type="EMBL" id="JAUFPN010000008">
    <property type="protein sequence ID" value="MDN3562967.1"/>
    <property type="molecule type" value="Genomic_DNA"/>
</dbReference>
<dbReference type="InterPro" id="IPR034593">
    <property type="entry name" value="DgoD-like"/>
</dbReference>
<dbReference type="PANTHER" id="PTHR48080">
    <property type="entry name" value="D-GALACTONATE DEHYDRATASE-RELATED"/>
    <property type="match status" value="1"/>
</dbReference>
<dbReference type="RefSeq" id="WP_290314697.1">
    <property type="nucleotide sequence ID" value="NZ_JAUFPN010000008.1"/>
</dbReference>
<reference evidence="4" key="1">
    <citation type="journal article" date="2019" name="Int. J. Syst. Evol. Microbiol.">
        <title>The Global Catalogue of Microorganisms (GCM) 10K type strain sequencing project: providing services to taxonomists for standard genome sequencing and annotation.</title>
        <authorList>
            <consortium name="The Broad Institute Genomics Platform"/>
            <consortium name="The Broad Institute Genome Sequencing Center for Infectious Disease"/>
            <person name="Wu L."/>
            <person name="Ma J."/>
        </authorList>
    </citation>
    <scope>NUCLEOTIDE SEQUENCE [LARGE SCALE GENOMIC DNA]</scope>
    <source>
        <strain evidence="4">CECT 7131</strain>
    </source>
</reference>
<evidence type="ECO:0000259" key="2">
    <source>
        <dbReference type="SMART" id="SM00922"/>
    </source>
</evidence>
<sequence length="381" mass="40615">MSTHIIRAESFVCRAPIAVPVVNAFGSMAERVAVFVRLTDADGVTGWGEIWSNFPTIGAEHRARLFDAFIAPRLLGRSISDPAAFWAEADRALHLWGLQAGEPGAFSAALAGADLALHDLLARRAGLPLWRWWGGTNSGPVPVYASGLNPGAQALAQVEEARAVGHRAFKIKIGFGEARDIATLRPVFDGRQADERVMVDINQGWELPAAMRMVRVLGEFPLTWIEEPLAADRPAWEWAQVAGSCSAPLAAGENLRGALDFYQALAGHHLGVVQPDCCKWGGASATLPVARAVVASGRAYCPHFLGGGIGQLASLHLLAVVRGNGMLEMDANPNPLRSLLIEPILRVTDGMVAVPAGSGLGIEPNVEAFDQYVTSRTSRDA</sequence>
<dbReference type="InterPro" id="IPR029065">
    <property type="entry name" value="Enolase_C-like"/>
</dbReference>
<dbReference type="Gene3D" id="3.30.390.10">
    <property type="entry name" value="Enolase-like, N-terminal domain"/>
    <property type="match status" value="1"/>
</dbReference>
<evidence type="ECO:0000313" key="4">
    <source>
        <dbReference type="Proteomes" id="UP001529369"/>
    </source>
</evidence>
<dbReference type="SFLD" id="SFLDS00001">
    <property type="entry name" value="Enolase"/>
    <property type="match status" value="1"/>
</dbReference>
<organism evidence="3 4">
    <name type="scientific">Paeniroseomonas aquatica</name>
    <dbReference type="NCBI Taxonomy" id="373043"/>
    <lineage>
        <taxon>Bacteria</taxon>
        <taxon>Pseudomonadati</taxon>
        <taxon>Pseudomonadota</taxon>
        <taxon>Alphaproteobacteria</taxon>
        <taxon>Acetobacterales</taxon>
        <taxon>Acetobacteraceae</taxon>
        <taxon>Paeniroseomonas</taxon>
    </lineage>
</organism>
<dbReference type="Proteomes" id="UP001529369">
    <property type="component" value="Unassembled WGS sequence"/>
</dbReference>
<dbReference type="Pfam" id="PF02746">
    <property type="entry name" value="MR_MLE_N"/>
    <property type="match status" value="1"/>
</dbReference>
<dbReference type="InterPro" id="IPR013341">
    <property type="entry name" value="Mandelate_racemase_N_dom"/>
</dbReference>
<keyword evidence="4" id="KW-1185">Reference proteome</keyword>
<dbReference type="SMART" id="SM00922">
    <property type="entry name" value="MR_MLE"/>
    <property type="match status" value="1"/>
</dbReference>
<dbReference type="PROSITE" id="PS00909">
    <property type="entry name" value="MR_MLE_2"/>
    <property type="match status" value="1"/>
</dbReference>
<dbReference type="SFLD" id="SFLDG00179">
    <property type="entry name" value="mandelate_racemase"/>
    <property type="match status" value="1"/>
</dbReference>
<dbReference type="SUPFAM" id="SSF51604">
    <property type="entry name" value="Enolase C-terminal domain-like"/>
    <property type="match status" value="1"/>
</dbReference>
<name>A0ABT7ZZR7_9PROT</name>
<proteinExistence type="predicted"/>
<dbReference type="InterPro" id="IPR018110">
    <property type="entry name" value="Mandel_Rmase/mucon_lact_enz_CS"/>
</dbReference>
<dbReference type="SUPFAM" id="SSF54826">
    <property type="entry name" value="Enolase N-terminal domain-like"/>
    <property type="match status" value="1"/>
</dbReference>
<keyword evidence="1" id="KW-0456">Lyase</keyword>
<dbReference type="InterPro" id="IPR036849">
    <property type="entry name" value="Enolase-like_C_sf"/>
</dbReference>
<evidence type="ECO:0000313" key="3">
    <source>
        <dbReference type="EMBL" id="MDN3562967.1"/>
    </source>
</evidence>
<dbReference type="InterPro" id="IPR013342">
    <property type="entry name" value="Mandelate_racemase_C"/>
</dbReference>
<accession>A0ABT7ZZR7</accession>
<protein>
    <submittedName>
        <fullName evidence="3">Mandelate racemase/muconate lactonizing enzyme family protein</fullName>
    </submittedName>
</protein>
<dbReference type="Pfam" id="PF13378">
    <property type="entry name" value="MR_MLE_C"/>
    <property type="match status" value="1"/>
</dbReference>
<dbReference type="PANTHER" id="PTHR48080:SF2">
    <property type="entry name" value="D-GALACTONATE DEHYDRATASE"/>
    <property type="match status" value="1"/>
</dbReference>
<feature type="domain" description="Mandelate racemase/muconate lactonizing enzyme C-terminal" evidence="2">
    <location>
        <begin position="152"/>
        <end position="248"/>
    </location>
</feature>
<evidence type="ECO:0000256" key="1">
    <source>
        <dbReference type="ARBA" id="ARBA00023239"/>
    </source>
</evidence>